<dbReference type="PANTHER" id="PTHR43289">
    <property type="entry name" value="MITOGEN-ACTIVATED PROTEIN KINASE KINASE KINASE 20-RELATED"/>
    <property type="match status" value="1"/>
</dbReference>
<name>A0A161MBW8_9ACTN</name>
<keyword evidence="9" id="KW-1185">Reference proteome</keyword>
<feature type="domain" description="Protein kinase" evidence="7">
    <location>
        <begin position="1"/>
        <end position="258"/>
    </location>
</feature>
<dbReference type="PROSITE" id="PS00108">
    <property type="entry name" value="PROTEIN_KINASE_ST"/>
    <property type="match status" value="1"/>
</dbReference>
<dbReference type="Gene3D" id="3.30.200.20">
    <property type="entry name" value="Phosphorylase Kinase, domain 1"/>
    <property type="match status" value="1"/>
</dbReference>
<dbReference type="SUPFAM" id="SSF48452">
    <property type="entry name" value="TPR-like"/>
    <property type="match status" value="1"/>
</dbReference>
<dbReference type="Gene3D" id="1.25.40.10">
    <property type="entry name" value="Tetratricopeptide repeat domain"/>
    <property type="match status" value="1"/>
</dbReference>
<evidence type="ECO:0000256" key="6">
    <source>
        <dbReference type="ARBA" id="ARBA00022840"/>
    </source>
</evidence>
<evidence type="ECO:0000256" key="2">
    <source>
        <dbReference type="ARBA" id="ARBA00022527"/>
    </source>
</evidence>
<reference evidence="9" key="2">
    <citation type="submission" date="2016-04" db="EMBL/GenBank/DDBJ databases">
        <title>Planomonospora sphaerica JCM9374 whole genome shotgun sequence.</title>
        <authorList>
            <person name="Suzuki T."/>
            <person name="Dohra H."/>
            <person name="Kodani S."/>
        </authorList>
    </citation>
    <scope>NUCLEOTIDE SEQUENCE [LARGE SCALE GENOMIC DNA]</scope>
    <source>
        <strain evidence="9">JCM 9374</strain>
    </source>
</reference>
<dbReference type="Proteomes" id="UP000077701">
    <property type="component" value="Unassembled WGS sequence"/>
</dbReference>
<dbReference type="PANTHER" id="PTHR43289:SF6">
    <property type="entry name" value="SERINE_THREONINE-PROTEIN KINASE NEKL-3"/>
    <property type="match status" value="1"/>
</dbReference>
<dbReference type="SUPFAM" id="SSF56112">
    <property type="entry name" value="Protein kinase-like (PK-like)"/>
    <property type="match status" value="1"/>
</dbReference>
<sequence>MGEVYSGHDRQLDRKVAIKFIRFTGGLPAEELERRFLREARIMARLDHPGTLAIYDAGSFDDPRSGERRLFEVMQFVRGSTIADLLAEIGPLPIGWVAGIGAQVCAVLQAAHDLSILHRDLKPSNLMICPDGNVKVLDFGLAVFTDPQFTRYTRSGQAMGTPHYMSPEQVRAQTLGPKSDLYALGCVMYEMLTAKHVFPGPSEYETLHQQVSDPPQAVSRVREGIPRELDRLLLGLLEKHPEDRPRDAREVFTTLSALTSGAVRLPDFVNPASAASPVRMYAQTLAALSSSGQSGAADPVGEYLPADDLRLTSVDDLRAVRAEAADLVREARYTQAVEVLTEAVGPAGRLLGPESGEVLSLRLELADILFEGGDYRPAASHYRALGDLYARRQAGGGESAFHCRLREARCRAMGGEIRVAIRQLTSLLEDQREAYGDAGLGHFELRRQIGLLQLDAGDNEEAERTLLELMSDIVRLYGADHPQATEIDRLVSAIHRKES</sequence>
<dbReference type="Gene3D" id="1.10.510.10">
    <property type="entry name" value="Transferase(Phosphotransferase) domain 1"/>
    <property type="match status" value="1"/>
</dbReference>
<dbReference type="GO" id="GO:0005524">
    <property type="term" value="F:ATP binding"/>
    <property type="evidence" value="ECO:0007669"/>
    <property type="project" value="UniProtKB-KW"/>
</dbReference>
<dbReference type="CDD" id="cd14014">
    <property type="entry name" value="STKc_PknB_like"/>
    <property type="match status" value="1"/>
</dbReference>
<reference evidence="8 9" key="1">
    <citation type="journal article" date="2016" name="Genome Announc.">
        <title>Draft Genome Sequence of Planomonospora sphaerica JCM9374, a Rare Actinomycete.</title>
        <authorList>
            <person name="Dohra H."/>
            <person name="Suzuki T."/>
            <person name="Inoue Y."/>
            <person name="Kodani S."/>
        </authorList>
    </citation>
    <scope>NUCLEOTIDE SEQUENCE [LARGE SCALE GENOMIC DNA]</scope>
    <source>
        <strain evidence="8 9">JCM 9374</strain>
    </source>
</reference>
<dbReference type="AlphaFoldDB" id="A0A161MBW8"/>
<accession>A0A161MBW8</accession>
<dbReference type="InterPro" id="IPR008271">
    <property type="entry name" value="Ser/Thr_kinase_AS"/>
</dbReference>
<dbReference type="InterPro" id="IPR011009">
    <property type="entry name" value="Kinase-like_dom_sf"/>
</dbReference>
<organism evidence="8 9">
    <name type="scientific">Planomonospora sphaerica</name>
    <dbReference type="NCBI Taxonomy" id="161355"/>
    <lineage>
        <taxon>Bacteria</taxon>
        <taxon>Bacillati</taxon>
        <taxon>Actinomycetota</taxon>
        <taxon>Actinomycetes</taxon>
        <taxon>Streptosporangiales</taxon>
        <taxon>Streptosporangiaceae</taxon>
        <taxon>Planomonospora</taxon>
    </lineage>
</organism>
<evidence type="ECO:0000259" key="7">
    <source>
        <dbReference type="PROSITE" id="PS50011"/>
    </source>
</evidence>
<keyword evidence="2 8" id="KW-0723">Serine/threonine-protein kinase</keyword>
<keyword evidence="4" id="KW-0547">Nucleotide-binding</keyword>
<comment type="caution">
    <text evidence="8">The sequence shown here is derived from an EMBL/GenBank/DDBJ whole genome shotgun (WGS) entry which is preliminary data.</text>
</comment>
<evidence type="ECO:0000256" key="1">
    <source>
        <dbReference type="ARBA" id="ARBA00012513"/>
    </source>
</evidence>
<gene>
    <name evidence="8" type="ORF">PS9374_04178</name>
</gene>
<dbReference type="EC" id="2.7.11.1" evidence="1"/>
<keyword evidence="6" id="KW-0067">ATP-binding</keyword>
<dbReference type="STRING" id="161355.PS9374_04178"/>
<evidence type="ECO:0000256" key="5">
    <source>
        <dbReference type="ARBA" id="ARBA00022777"/>
    </source>
</evidence>
<evidence type="ECO:0000313" key="9">
    <source>
        <dbReference type="Proteomes" id="UP000077701"/>
    </source>
</evidence>
<dbReference type="InterPro" id="IPR011990">
    <property type="entry name" value="TPR-like_helical_dom_sf"/>
</dbReference>
<protein>
    <recommendedName>
        <fullName evidence="1">non-specific serine/threonine protein kinase</fullName>
        <ecNumber evidence="1">2.7.11.1</ecNumber>
    </recommendedName>
</protein>
<dbReference type="PROSITE" id="PS50011">
    <property type="entry name" value="PROTEIN_KINASE_DOM"/>
    <property type="match status" value="1"/>
</dbReference>
<keyword evidence="3" id="KW-0808">Transferase</keyword>
<keyword evidence="5 8" id="KW-0418">Kinase</keyword>
<dbReference type="EMBL" id="BDCX01000010">
    <property type="protein sequence ID" value="GAT68513.1"/>
    <property type="molecule type" value="Genomic_DNA"/>
</dbReference>
<evidence type="ECO:0000256" key="4">
    <source>
        <dbReference type="ARBA" id="ARBA00022741"/>
    </source>
</evidence>
<dbReference type="InterPro" id="IPR000719">
    <property type="entry name" value="Prot_kinase_dom"/>
</dbReference>
<proteinExistence type="predicted"/>
<dbReference type="SMART" id="SM00220">
    <property type="entry name" value="S_TKc"/>
    <property type="match status" value="1"/>
</dbReference>
<evidence type="ECO:0000256" key="3">
    <source>
        <dbReference type="ARBA" id="ARBA00022679"/>
    </source>
</evidence>
<dbReference type="GO" id="GO:0004674">
    <property type="term" value="F:protein serine/threonine kinase activity"/>
    <property type="evidence" value="ECO:0007669"/>
    <property type="project" value="UniProtKB-KW"/>
</dbReference>
<evidence type="ECO:0000313" key="8">
    <source>
        <dbReference type="EMBL" id="GAT68513.1"/>
    </source>
</evidence>
<dbReference type="Pfam" id="PF00069">
    <property type="entry name" value="Pkinase"/>
    <property type="match status" value="1"/>
</dbReference>